<comment type="similarity">
    <text evidence="6">Belongs to the peptidase M3 family.</text>
</comment>
<dbReference type="InterPro" id="IPR011977">
    <property type="entry name" value="Pept_M3B_clade3"/>
</dbReference>
<feature type="domain" description="Oligopeptidase F N-terminal" evidence="8">
    <location>
        <begin position="114"/>
        <end position="178"/>
    </location>
</feature>
<gene>
    <name evidence="9" type="ORF">SD71_09045</name>
</gene>
<keyword evidence="1 6" id="KW-0645">Protease</keyword>
<evidence type="ECO:0000313" key="9">
    <source>
        <dbReference type="EMBL" id="KIL36120.1"/>
    </source>
</evidence>
<dbReference type="CDD" id="cd09607">
    <property type="entry name" value="M3B_PepF"/>
    <property type="match status" value="1"/>
</dbReference>
<name>A0ABR5A501_9BACL</name>
<dbReference type="NCBIfam" id="TIGR02290">
    <property type="entry name" value="M3_fam_3"/>
    <property type="match status" value="1"/>
</dbReference>
<dbReference type="EMBL" id="JXAL01000014">
    <property type="protein sequence ID" value="KIL36120.1"/>
    <property type="molecule type" value="Genomic_DNA"/>
</dbReference>
<keyword evidence="5 6" id="KW-0482">Metalloprotease</keyword>
<evidence type="ECO:0000256" key="6">
    <source>
        <dbReference type="RuleBase" id="RU003435"/>
    </source>
</evidence>
<evidence type="ECO:0000256" key="5">
    <source>
        <dbReference type="ARBA" id="ARBA00023049"/>
    </source>
</evidence>
<comment type="cofactor">
    <cofactor evidence="6">
        <name>Zn(2+)</name>
        <dbReference type="ChEBI" id="CHEBI:29105"/>
    </cofactor>
    <text evidence="6">Binds 1 zinc ion.</text>
</comment>
<evidence type="ECO:0000256" key="1">
    <source>
        <dbReference type="ARBA" id="ARBA00022670"/>
    </source>
</evidence>
<dbReference type="SUPFAM" id="SSF55486">
    <property type="entry name" value="Metalloproteases ('zincins'), catalytic domain"/>
    <property type="match status" value="1"/>
</dbReference>
<evidence type="ECO:0000256" key="4">
    <source>
        <dbReference type="ARBA" id="ARBA00022833"/>
    </source>
</evidence>
<proteinExistence type="inferred from homology"/>
<evidence type="ECO:0000259" key="8">
    <source>
        <dbReference type="Pfam" id="PF08439"/>
    </source>
</evidence>
<dbReference type="InterPro" id="IPR034006">
    <property type="entry name" value="M3B_PepF_2"/>
</dbReference>
<dbReference type="PANTHER" id="PTHR34217:SF1">
    <property type="entry name" value="CARBOXYPEPTIDASE 1"/>
    <property type="match status" value="1"/>
</dbReference>
<evidence type="ECO:0000259" key="7">
    <source>
        <dbReference type="Pfam" id="PF01432"/>
    </source>
</evidence>
<organism evidence="9 10">
    <name type="scientific">Cohnella kolymensis</name>
    <dbReference type="NCBI Taxonomy" id="1590652"/>
    <lineage>
        <taxon>Bacteria</taxon>
        <taxon>Bacillati</taxon>
        <taxon>Bacillota</taxon>
        <taxon>Bacilli</taxon>
        <taxon>Bacillales</taxon>
        <taxon>Paenibacillaceae</taxon>
        <taxon>Cohnella</taxon>
    </lineage>
</organism>
<keyword evidence="4 6" id="KW-0862">Zinc</keyword>
<protein>
    <submittedName>
        <fullName evidence="9">Oligoendopeptidase</fullName>
    </submittedName>
</protein>
<dbReference type="Gene3D" id="1.20.140.70">
    <property type="entry name" value="Oligopeptidase f, N-terminal domain"/>
    <property type="match status" value="1"/>
</dbReference>
<sequence length="594" mass="67094">MANHYSQTWNLDSIFPGGSSSPQFASFMEETESTVARLHKALQDRGQETAGNEKLTEWTHTLQDVLSRFTQAEAFVSCLSAQEMGDKRAVAWTERVQTLSARFNQVLDLYDAQLAAVPQDRWEQWIADPARSIIAFPLSERREAVKDKMPPALEAVAGELAVNGYHGWGEHYNTIVGRVSIPWEKDGAKVSLSAGQAFNKLEDPDPAVRRLMSARWEEAWAGQADLCSDTLNRLAGFRLKLYGMRQWDDPLREPLKINRMSRETLDAMWTAVAEGLAPLKRYLDLKARRMGKDRLAWHDVDAPIASTQSKIPFDEAAQLIIDAFGQFSPEMAQFAQRAFEERWIEAEDRAGKRPGGFCTSLPRTGESRIFMTYSGTPGNVSTLAHELGHAYHSSQVMDLPPFAQAYAMNVAETASTFAEALVNEALLRRSTSDEEKLALLDDNLQRAVAFCMNIRARFIFENRFYERRASGIVEAAELNEMMTAAQKEAYGDVLGNWHPHFWASKMHFYLTDVPFYNFPYTFGYLFSTGLVAVAEKEGDSFRDRYDRLLRDTGVMRVEGLASSHLGVSLERPDFWKQAMSRVAAHVDAFEQLCK</sequence>
<dbReference type="Gene3D" id="1.10.1370.20">
    <property type="entry name" value="Oligoendopeptidase f, C-terminal domain"/>
    <property type="match status" value="1"/>
</dbReference>
<feature type="domain" description="Peptidase M3A/M3B catalytic" evidence="7">
    <location>
        <begin position="336"/>
        <end position="550"/>
    </location>
</feature>
<comment type="caution">
    <text evidence="9">The sequence shown here is derived from an EMBL/GenBank/DDBJ whole genome shotgun (WGS) entry which is preliminary data.</text>
</comment>
<evidence type="ECO:0000256" key="2">
    <source>
        <dbReference type="ARBA" id="ARBA00022723"/>
    </source>
</evidence>
<evidence type="ECO:0000256" key="3">
    <source>
        <dbReference type="ARBA" id="ARBA00022801"/>
    </source>
</evidence>
<dbReference type="InterPro" id="IPR001567">
    <property type="entry name" value="Pept_M3A_M3B_dom"/>
</dbReference>
<evidence type="ECO:0000313" key="10">
    <source>
        <dbReference type="Proteomes" id="UP000054526"/>
    </source>
</evidence>
<keyword evidence="3 6" id="KW-0378">Hydrolase</keyword>
<dbReference type="Pfam" id="PF01432">
    <property type="entry name" value="Peptidase_M3"/>
    <property type="match status" value="1"/>
</dbReference>
<dbReference type="InterPro" id="IPR013647">
    <property type="entry name" value="OligopepF_N_dom"/>
</dbReference>
<dbReference type="InterPro" id="IPR042088">
    <property type="entry name" value="OligoPept_F_C"/>
</dbReference>
<accession>A0ABR5A501</accession>
<dbReference type="Pfam" id="PF08439">
    <property type="entry name" value="Peptidase_M3_N"/>
    <property type="match status" value="1"/>
</dbReference>
<dbReference type="Proteomes" id="UP000054526">
    <property type="component" value="Unassembled WGS sequence"/>
</dbReference>
<dbReference type="InterPro" id="IPR001333">
    <property type="entry name" value="Peptidase_M32_Taq"/>
</dbReference>
<reference evidence="9 10" key="1">
    <citation type="submission" date="2014-12" db="EMBL/GenBank/DDBJ databases">
        <title>Draft genome sequence of Cohnella kolymensis strain B-2846.</title>
        <authorList>
            <person name="Karlyshev A.V."/>
            <person name="Kudryashova E.B."/>
        </authorList>
    </citation>
    <scope>NUCLEOTIDE SEQUENCE [LARGE SCALE GENOMIC DNA]</scope>
    <source>
        <strain evidence="9 10">VKM B-2846</strain>
    </source>
</reference>
<dbReference type="PANTHER" id="PTHR34217">
    <property type="entry name" value="METAL-DEPENDENT CARBOXYPEPTIDASE"/>
    <property type="match status" value="1"/>
</dbReference>
<keyword evidence="2 6" id="KW-0479">Metal-binding</keyword>
<keyword evidence="10" id="KW-1185">Reference proteome</keyword>